<dbReference type="PANTHER" id="PTHR30572">
    <property type="entry name" value="MEMBRANE COMPONENT OF TRANSPORTER-RELATED"/>
    <property type="match status" value="1"/>
</dbReference>
<feature type="domain" description="MacB-like periplasmic core" evidence="9">
    <location>
        <begin position="19"/>
        <end position="233"/>
    </location>
</feature>
<dbReference type="GO" id="GO:0022857">
    <property type="term" value="F:transmembrane transporter activity"/>
    <property type="evidence" value="ECO:0007669"/>
    <property type="project" value="TreeGrafter"/>
</dbReference>
<dbReference type="Pfam" id="PF02687">
    <property type="entry name" value="FtsX"/>
    <property type="match status" value="2"/>
</dbReference>
<keyword evidence="4 7" id="KW-1133">Transmembrane helix</keyword>
<protein>
    <recommendedName>
        <fullName evidence="11">ABC transporter permease</fullName>
    </recommendedName>
</protein>
<comment type="subcellular location">
    <subcellularLocation>
        <location evidence="1">Cell membrane</location>
        <topology evidence="1">Multi-pass membrane protein</topology>
    </subcellularLocation>
</comment>
<feature type="transmembrane region" description="Helical" evidence="7">
    <location>
        <begin position="415"/>
        <end position="435"/>
    </location>
</feature>
<dbReference type="AlphaFoldDB" id="A0A6J4HEX9"/>
<feature type="transmembrane region" description="Helical" evidence="7">
    <location>
        <begin position="678"/>
        <end position="701"/>
    </location>
</feature>
<feature type="transmembrane region" description="Helical" evidence="7">
    <location>
        <begin position="362"/>
        <end position="382"/>
    </location>
</feature>
<dbReference type="EMBL" id="CADCTA010000041">
    <property type="protein sequence ID" value="CAA9222793.1"/>
    <property type="molecule type" value="Genomic_DNA"/>
</dbReference>
<proteinExistence type="inferred from homology"/>
<organism evidence="10">
    <name type="scientific">uncultured Chthoniobacterales bacterium</name>
    <dbReference type="NCBI Taxonomy" id="1836801"/>
    <lineage>
        <taxon>Bacteria</taxon>
        <taxon>Pseudomonadati</taxon>
        <taxon>Verrucomicrobiota</taxon>
        <taxon>Spartobacteria</taxon>
        <taxon>Chthoniobacterales</taxon>
        <taxon>environmental samples</taxon>
    </lineage>
</organism>
<dbReference type="GO" id="GO:0005886">
    <property type="term" value="C:plasma membrane"/>
    <property type="evidence" value="ECO:0007669"/>
    <property type="project" value="UniProtKB-SubCell"/>
</dbReference>
<reference evidence="10" key="1">
    <citation type="submission" date="2020-02" db="EMBL/GenBank/DDBJ databases">
        <authorList>
            <person name="Meier V. D."/>
        </authorList>
    </citation>
    <scope>NUCLEOTIDE SEQUENCE</scope>
    <source>
        <strain evidence="10">AVDCRST_MAG42</strain>
    </source>
</reference>
<feature type="transmembrane region" description="Helical" evidence="7">
    <location>
        <begin position="267"/>
        <end position="289"/>
    </location>
</feature>
<evidence type="ECO:0008006" key="11">
    <source>
        <dbReference type="Google" id="ProtNLM"/>
    </source>
</evidence>
<dbReference type="InterPro" id="IPR003838">
    <property type="entry name" value="ABC3_permease_C"/>
</dbReference>
<feature type="transmembrane region" description="Helical" evidence="7">
    <location>
        <begin position="331"/>
        <end position="350"/>
    </location>
</feature>
<dbReference type="PANTHER" id="PTHR30572:SF4">
    <property type="entry name" value="ABC TRANSPORTER PERMEASE YTRF"/>
    <property type="match status" value="1"/>
</dbReference>
<feature type="transmembrane region" description="Helical" evidence="7">
    <location>
        <begin position="737"/>
        <end position="756"/>
    </location>
</feature>
<evidence type="ECO:0000256" key="4">
    <source>
        <dbReference type="ARBA" id="ARBA00022989"/>
    </source>
</evidence>
<dbReference type="InterPro" id="IPR017800">
    <property type="entry name" value="ADOP"/>
</dbReference>
<name>A0A6J4HEX9_9BACT</name>
<accession>A0A6J4HEX9</accession>
<dbReference type="InterPro" id="IPR025857">
    <property type="entry name" value="MacB_PCD"/>
</dbReference>
<evidence type="ECO:0000259" key="9">
    <source>
        <dbReference type="Pfam" id="PF12704"/>
    </source>
</evidence>
<keyword evidence="2" id="KW-1003">Cell membrane</keyword>
<feature type="transmembrane region" description="Helical" evidence="7">
    <location>
        <begin position="20"/>
        <end position="44"/>
    </location>
</feature>
<keyword evidence="5 7" id="KW-0472">Membrane</keyword>
<dbReference type="InterPro" id="IPR050250">
    <property type="entry name" value="Macrolide_Exporter_MacB"/>
</dbReference>
<dbReference type="NCBIfam" id="TIGR03434">
    <property type="entry name" value="ADOP"/>
    <property type="match status" value="1"/>
</dbReference>
<feature type="domain" description="ABC3 transporter permease C-terminal" evidence="8">
    <location>
        <begin position="685"/>
        <end position="797"/>
    </location>
</feature>
<sequence>MIADFKYAIRLLVKTPGFTIIAVLAIALGIGASTTAFSIVNAVILRPFPFMQNQDRLVFVTPYQTKMPEDDGELSFPDYLDIKKQATTLDGLGVWQNATFIVTSGDTPERFLGANITAETFSFLGVQPILGRNFRADESDLNAAPVALIGYHVWQNLFGGDASIVGKQVPINGRQVTIIGVMPRGWRFPERNDIWMPLQFTEQEHTRSEFFLDSIGRLKDGVSFEQATAELQAIGGRIATEHPATHSGSNVRIKYYREKMAEEGKDLVLLIMGAVIFVHLIACANVANLLLARGATRTREVAVRCALGASRGAIIRGLLAESLVLGAAGSVFGLIFAVWGIDLMVAAIPTELPFWVRFDLDWRIFIFALITGILSSVVFGLLPALQASNPQLVDALKEGGRTGAASGKSQRVRNVLVVAEVALALTLLIGAGLMLRSFMAIQKSDLGMDPRNTLTFRVGLPQMQYPDKEEAGRFFEQLIPRLANISGVEAAGATTSLPASGSTSDFGVVLEGDTEPQQLQDARMGNVTTVTPGFLQACSIAVLRGRDFSAADTQAAPRVALIDERAARTWFPHQDPIGRQIRKFEKLGDEPQWLTVVGVVRDVVYDQREKRRLLPGVYTCAYQNPQWFLSVAMRTKSDPKAFVNVARTTVLSVNKDIPIYNIFSMEEVVAESYWEKRFFGWMFAIFAGLALFLASLGLYGVMSYSVRQRTQEIGVRIALGAQSSDVLRLITGQGLRLIVVGLAIGFFSAYFLTKLMASSLEVSAHDPLSFVIVGALLFTVGLVACYIPARTAMRLDPIVALRHE</sequence>
<evidence type="ECO:0000256" key="7">
    <source>
        <dbReference type="SAM" id="Phobius"/>
    </source>
</evidence>
<evidence type="ECO:0000256" key="5">
    <source>
        <dbReference type="ARBA" id="ARBA00023136"/>
    </source>
</evidence>
<evidence type="ECO:0000313" key="10">
    <source>
        <dbReference type="EMBL" id="CAA9222793.1"/>
    </source>
</evidence>
<evidence type="ECO:0000256" key="1">
    <source>
        <dbReference type="ARBA" id="ARBA00004651"/>
    </source>
</evidence>
<feature type="domain" description="MacB-like periplasmic core" evidence="9">
    <location>
        <begin position="424"/>
        <end position="602"/>
    </location>
</feature>
<comment type="similarity">
    <text evidence="6">Belongs to the ABC-4 integral membrane protein family.</text>
</comment>
<dbReference type="Pfam" id="PF12704">
    <property type="entry name" value="MacB_PCD"/>
    <property type="match status" value="2"/>
</dbReference>
<evidence type="ECO:0000256" key="6">
    <source>
        <dbReference type="ARBA" id="ARBA00038076"/>
    </source>
</evidence>
<evidence type="ECO:0000256" key="2">
    <source>
        <dbReference type="ARBA" id="ARBA00022475"/>
    </source>
</evidence>
<evidence type="ECO:0000259" key="8">
    <source>
        <dbReference type="Pfam" id="PF02687"/>
    </source>
</evidence>
<feature type="domain" description="ABC3 transporter permease C-terminal" evidence="8">
    <location>
        <begin position="274"/>
        <end position="390"/>
    </location>
</feature>
<gene>
    <name evidence="10" type="ORF">AVDCRST_MAG42-661</name>
</gene>
<evidence type="ECO:0000256" key="3">
    <source>
        <dbReference type="ARBA" id="ARBA00022692"/>
    </source>
</evidence>
<feature type="transmembrane region" description="Helical" evidence="7">
    <location>
        <begin position="768"/>
        <end position="787"/>
    </location>
</feature>
<keyword evidence="3 7" id="KW-0812">Transmembrane</keyword>